<dbReference type="EMBL" id="JAVFWL010000003">
    <property type="protein sequence ID" value="KAK6746122.1"/>
    <property type="molecule type" value="Genomic_DNA"/>
</dbReference>
<keyword evidence="3" id="KW-1185">Reference proteome</keyword>
<protein>
    <submittedName>
        <fullName evidence="2">Uncharacterized protein</fullName>
    </submittedName>
</protein>
<evidence type="ECO:0000313" key="2">
    <source>
        <dbReference type="EMBL" id="KAK6746122.1"/>
    </source>
</evidence>
<accession>A0ABR1D6H0</accession>
<dbReference type="Proteomes" id="UP001303046">
    <property type="component" value="Unassembled WGS sequence"/>
</dbReference>
<keyword evidence="1" id="KW-0732">Signal</keyword>
<reference evidence="2 3" key="1">
    <citation type="submission" date="2023-08" db="EMBL/GenBank/DDBJ databases">
        <title>A Necator americanus chromosomal reference genome.</title>
        <authorList>
            <person name="Ilik V."/>
            <person name="Petrzelkova K.J."/>
            <person name="Pardy F."/>
            <person name="Fuh T."/>
            <person name="Niatou-Singa F.S."/>
            <person name="Gouil Q."/>
            <person name="Baker L."/>
            <person name="Ritchie M.E."/>
            <person name="Jex A.R."/>
            <person name="Gazzola D."/>
            <person name="Li H."/>
            <person name="Toshio Fujiwara R."/>
            <person name="Zhan B."/>
            <person name="Aroian R.V."/>
            <person name="Pafco B."/>
            <person name="Schwarz E.M."/>
        </authorList>
    </citation>
    <scope>NUCLEOTIDE SEQUENCE [LARGE SCALE GENOMIC DNA]</scope>
    <source>
        <strain evidence="2 3">Aroian</strain>
        <tissue evidence="2">Whole animal</tissue>
    </source>
</reference>
<organism evidence="2 3">
    <name type="scientific">Necator americanus</name>
    <name type="common">Human hookworm</name>
    <dbReference type="NCBI Taxonomy" id="51031"/>
    <lineage>
        <taxon>Eukaryota</taxon>
        <taxon>Metazoa</taxon>
        <taxon>Ecdysozoa</taxon>
        <taxon>Nematoda</taxon>
        <taxon>Chromadorea</taxon>
        <taxon>Rhabditida</taxon>
        <taxon>Rhabditina</taxon>
        <taxon>Rhabditomorpha</taxon>
        <taxon>Strongyloidea</taxon>
        <taxon>Ancylostomatidae</taxon>
        <taxon>Bunostominae</taxon>
        <taxon>Necator</taxon>
    </lineage>
</organism>
<feature type="signal peptide" evidence="1">
    <location>
        <begin position="1"/>
        <end position="24"/>
    </location>
</feature>
<comment type="caution">
    <text evidence="2">The sequence shown here is derived from an EMBL/GenBank/DDBJ whole genome shotgun (WGS) entry which is preliminary data.</text>
</comment>
<evidence type="ECO:0000313" key="3">
    <source>
        <dbReference type="Proteomes" id="UP001303046"/>
    </source>
</evidence>
<feature type="chain" id="PRO_5046225635" evidence="1">
    <location>
        <begin position="25"/>
        <end position="94"/>
    </location>
</feature>
<sequence>MTTLSPNACAFVLLILIAYRLVTSLNPCMIDRSACLPIEDFEVNCTCILTSKEAINDTDDVYMYFMGHQFPLYLFKQMRILKELSDERPASQLA</sequence>
<evidence type="ECO:0000256" key="1">
    <source>
        <dbReference type="SAM" id="SignalP"/>
    </source>
</evidence>
<name>A0ABR1D6H0_NECAM</name>
<proteinExistence type="predicted"/>
<gene>
    <name evidence="2" type="primary">Necator_chrIII.g13079</name>
    <name evidence="2" type="ORF">RB195_012312</name>
</gene>